<keyword evidence="2" id="KW-0472">Membrane</keyword>
<dbReference type="PROSITE" id="PS50835">
    <property type="entry name" value="IG_LIKE"/>
    <property type="match status" value="2"/>
</dbReference>
<keyword evidence="3" id="KW-0393">Immunoglobulin domain</keyword>
<evidence type="ECO:0000313" key="5">
    <source>
        <dbReference type="Ensembl" id="ENSNBRP00000008535.1"/>
    </source>
</evidence>
<dbReference type="InterPro" id="IPR036179">
    <property type="entry name" value="Ig-like_dom_sf"/>
</dbReference>
<dbReference type="SMART" id="SM00409">
    <property type="entry name" value="IG"/>
    <property type="match status" value="2"/>
</dbReference>
<dbReference type="GO" id="GO:0001817">
    <property type="term" value="P:regulation of cytokine production"/>
    <property type="evidence" value="ECO:0007669"/>
    <property type="project" value="TreeGrafter"/>
</dbReference>
<feature type="domain" description="Ig-like" evidence="4">
    <location>
        <begin position="1"/>
        <end position="84"/>
    </location>
</feature>
<dbReference type="STRING" id="32507.ENSNBRP00000008535"/>
<dbReference type="Gene3D" id="2.60.40.10">
    <property type="entry name" value="Immunoglobulins"/>
    <property type="match status" value="2"/>
</dbReference>
<dbReference type="SMART" id="SM00406">
    <property type="entry name" value="IGv"/>
    <property type="match status" value="1"/>
</dbReference>
<evidence type="ECO:0000313" key="6">
    <source>
        <dbReference type="Proteomes" id="UP000261580"/>
    </source>
</evidence>
<accession>A0A3Q4GH80</accession>
<name>A0A3Q4GH80_NEOBR</name>
<organism evidence="5 6">
    <name type="scientific">Neolamprologus brichardi</name>
    <name type="common">Fairy cichlid</name>
    <name type="synonym">Lamprologus brichardi</name>
    <dbReference type="NCBI Taxonomy" id="32507"/>
    <lineage>
        <taxon>Eukaryota</taxon>
        <taxon>Metazoa</taxon>
        <taxon>Chordata</taxon>
        <taxon>Craniata</taxon>
        <taxon>Vertebrata</taxon>
        <taxon>Euteleostomi</taxon>
        <taxon>Actinopterygii</taxon>
        <taxon>Neopterygii</taxon>
        <taxon>Teleostei</taxon>
        <taxon>Neoteleostei</taxon>
        <taxon>Acanthomorphata</taxon>
        <taxon>Ovalentaria</taxon>
        <taxon>Cichlomorphae</taxon>
        <taxon>Cichliformes</taxon>
        <taxon>Cichlidae</taxon>
        <taxon>African cichlids</taxon>
        <taxon>Pseudocrenilabrinae</taxon>
        <taxon>Lamprologini</taxon>
        <taxon>Neolamprologus</taxon>
    </lineage>
</organism>
<keyword evidence="6" id="KW-1185">Reference proteome</keyword>
<dbReference type="Pfam" id="PF22705">
    <property type="entry name" value="C2-set_3"/>
    <property type="match status" value="1"/>
</dbReference>
<dbReference type="InterPro" id="IPR007110">
    <property type="entry name" value="Ig-like_dom"/>
</dbReference>
<reference evidence="5" key="1">
    <citation type="submission" date="2025-08" db="UniProtKB">
        <authorList>
            <consortium name="Ensembl"/>
        </authorList>
    </citation>
    <scope>IDENTIFICATION</scope>
</reference>
<dbReference type="GeneTree" id="ENSGT00940000170002"/>
<dbReference type="Proteomes" id="UP000261580">
    <property type="component" value="Unassembled WGS sequence"/>
</dbReference>
<dbReference type="GO" id="GO:0005102">
    <property type="term" value="F:signaling receptor binding"/>
    <property type="evidence" value="ECO:0007669"/>
    <property type="project" value="TreeGrafter"/>
</dbReference>
<evidence type="ECO:0000256" key="2">
    <source>
        <dbReference type="ARBA" id="ARBA00023136"/>
    </source>
</evidence>
<evidence type="ECO:0000256" key="1">
    <source>
        <dbReference type="ARBA" id="ARBA00004370"/>
    </source>
</evidence>
<dbReference type="Ensembl" id="ENSNBRT00000008786.1">
    <property type="protein sequence ID" value="ENSNBRP00000008535.1"/>
    <property type="gene ID" value="ENSNBRG00000006705.1"/>
</dbReference>
<dbReference type="InterPro" id="IPR050504">
    <property type="entry name" value="IgSF_BTN/MOG"/>
</dbReference>
<dbReference type="GO" id="GO:0009897">
    <property type="term" value="C:external side of plasma membrane"/>
    <property type="evidence" value="ECO:0007669"/>
    <property type="project" value="TreeGrafter"/>
</dbReference>
<dbReference type="AlphaFoldDB" id="A0A3Q4GH80"/>
<comment type="subcellular location">
    <subcellularLocation>
        <location evidence="1">Membrane</location>
    </subcellularLocation>
</comment>
<proteinExistence type="predicted"/>
<dbReference type="PANTHER" id="PTHR24100:SF151">
    <property type="entry name" value="ICOS LIGAND"/>
    <property type="match status" value="1"/>
</dbReference>
<dbReference type="PANTHER" id="PTHR24100">
    <property type="entry name" value="BUTYROPHILIN"/>
    <property type="match status" value="1"/>
</dbReference>
<dbReference type="CDD" id="cd00096">
    <property type="entry name" value="Ig"/>
    <property type="match status" value="1"/>
</dbReference>
<protein>
    <submittedName>
        <fullName evidence="5">Uncharacterized LOC102778857</fullName>
    </submittedName>
</protein>
<dbReference type="Bgee" id="ENSNBRG00000006705">
    <property type="expression patterns" value="Expressed in blood and 9 other cell types or tissues"/>
</dbReference>
<feature type="domain" description="Ig-like" evidence="4">
    <location>
        <begin position="104"/>
        <end position="187"/>
    </location>
</feature>
<dbReference type="SUPFAM" id="SSF48726">
    <property type="entry name" value="Immunoglobulin"/>
    <property type="match status" value="2"/>
</dbReference>
<dbReference type="Pfam" id="PF07686">
    <property type="entry name" value="V-set"/>
    <property type="match status" value="1"/>
</dbReference>
<dbReference type="GO" id="GO:0050852">
    <property type="term" value="P:T cell receptor signaling pathway"/>
    <property type="evidence" value="ECO:0007669"/>
    <property type="project" value="TreeGrafter"/>
</dbReference>
<sequence length="217" mass="24007">SVIVRDGDDAILPCSLGTNENLKNVRFEWTKEGTEEEVFIYDSVVGYSPALGGRVSLFRGDLQHGNASIKINNVQLEDGGIYTCIFPSRGKTFWIELVVGAAEPEITIFVQRNGGALLQCDVKNANPKPTVEWQDSNNLNITSEQPQVFEQGGRFNITLKATVKRSDRYRCVATQLQIKHQAQKEINVDFDEKSDSAQVLPVWAAILIGVLVAVVKV</sequence>
<dbReference type="InterPro" id="IPR013783">
    <property type="entry name" value="Ig-like_fold"/>
</dbReference>
<dbReference type="InterPro" id="IPR053896">
    <property type="entry name" value="BTN3A2-like_Ig-C"/>
</dbReference>
<evidence type="ECO:0000256" key="3">
    <source>
        <dbReference type="ARBA" id="ARBA00023319"/>
    </source>
</evidence>
<dbReference type="InterPro" id="IPR013106">
    <property type="entry name" value="Ig_V-set"/>
</dbReference>
<evidence type="ECO:0000259" key="4">
    <source>
        <dbReference type="PROSITE" id="PS50835"/>
    </source>
</evidence>
<reference evidence="5" key="2">
    <citation type="submission" date="2025-09" db="UniProtKB">
        <authorList>
            <consortium name="Ensembl"/>
        </authorList>
    </citation>
    <scope>IDENTIFICATION</scope>
</reference>
<dbReference type="InterPro" id="IPR003599">
    <property type="entry name" value="Ig_sub"/>
</dbReference>